<evidence type="ECO:0000313" key="1">
    <source>
        <dbReference type="EMBL" id="MDT0495721.1"/>
    </source>
</evidence>
<accession>A0ABU2WEI6</accession>
<dbReference type="Proteomes" id="UP001180556">
    <property type="component" value="Unassembled WGS sequence"/>
</dbReference>
<evidence type="ECO:0000313" key="2">
    <source>
        <dbReference type="Proteomes" id="UP001180556"/>
    </source>
</evidence>
<organism evidence="1 2">
    <name type="scientific">Streptomyces stephensoniae</name>
    <dbReference type="NCBI Taxonomy" id="3375367"/>
    <lineage>
        <taxon>Bacteria</taxon>
        <taxon>Bacillati</taxon>
        <taxon>Actinomycetota</taxon>
        <taxon>Actinomycetes</taxon>
        <taxon>Kitasatosporales</taxon>
        <taxon>Streptomycetaceae</taxon>
        <taxon>Streptomyces</taxon>
    </lineage>
</organism>
<feature type="non-terminal residue" evidence="1">
    <location>
        <position position="159"/>
    </location>
</feature>
<proteinExistence type="predicted"/>
<sequence length="159" mass="18777">LTFSGKLEVRLLSAKDILIVILDAFFLDLKKITSFISKRDLEAHIKRYELQEGSPKQEVLTEFDILEIKDYFDNHLSKHTILFEGLVETRFFQRISKLIAQFDYTQWSAIFEVLWNKNEHLTRIFNSIIEKLHCLDYATEAYLQFNTVLRDEGAILDVE</sequence>
<gene>
    <name evidence="1" type="ORF">RM717_35135</name>
</gene>
<dbReference type="EMBL" id="JAVRFG010000137">
    <property type="protein sequence ID" value="MDT0495721.1"/>
    <property type="molecule type" value="Genomic_DNA"/>
</dbReference>
<feature type="non-terminal residue" evidence="1">
    <location>
        <position position="1"/>
    </location>
</feature>
<protein>
    <submittedName>
        <fullName evidence="1">Virulence factor SrfC family protein</fullName>
    </submittedName>
</protein>
<dbReference type="InterPro" id="IPR017030">
    <property type="entry name" value="Vir_effector_SfrC"/>
</dbReference>
<comment type="caution">
    <text evidence="1">The sequence shown here is derived from an EMBL/GenBank/DDBJ whole genome shotgun (WGS) entry which is preliminary data.</text>
</comment>
<dbReference type="Pfam" id="PF10139">
    <property type="entry name" value="Virul_Fac"/>
    <property type="match status" value="1"/>
</dbReference>
<keyword evidence="2" id="KW-1185">Reference proteome</keyword>
<reference evidence="2" key="1">
    <citation type="submission" date="2023-07" db="EMBL/GenBank/DDBJ databases">
        <title>30 novel species of actinomycetes from the DSMZ collection.</title>
        <authorList>
            <person name="Nouioui I."/>
        </authorList>
    </citation>
    <scope>NUCLEOTIDE SEQUENCE [LARGE SCALE GENOMIC DNA]</scope>
    <source>
        <strain evidence="2">DSM 40932</strain>
    </source>
</reference>
<name>A0ABU2WEI6_9ACTN</name>